<dbReference type="eggNOG" id="ENOG5032ICG">
    <property type="taxonomic scope" value="Bacteria"/>
</dbReference>
<evidence type="ECO:0000256" key="1">
    <source>
        <dbReference type="ARBA" id="ARBA00004651"/>
    </source>
</evidence>
<keyword evidence="3 6" id="KW-0812">Transmembrane</keyword>
<dbReference type="GO" id="GO:0005886">
    <property type="term" value="C:plasma membrane"/>
    <property type="evidence" value="ECO:0007669"/>
    <property type="project" value="UniProtKB-SubCell"/>
</dbReference>
<reference evidence="8 9" key="1">
    <citation type="submission" date="2013-08" db="EMBL/GenBank/DDBJ databases">
        <title>The genome sequence of Knoellia sinensis.</title>
        <authorList>
            <person name="Zhu W."/>
            <person name="Wang G."/>
        </authorList>
    </citation>
    <scope>NUCLEOTIDE SEQUENCE [LARGE SCALE GENOMIC DNA]</scope>
    <source>
        <strain evidence="8 9">KCTC 19936</strain>
    </source>
</reference>
<dbReference type="RefSeq" id="WP_035915978.1">
    <property type="nucleotide sequence ID" value="NZ_AVPJ01000007.1"/>
</dbReference>
<evidence type="ECO:0000256" key="2">
    <source>
        <dbReference type="ARBA" id="ARBA00022475"/>
    </source>
</evidence>
<feature type="transmembrane region" description="Helical" evidence="6">
    <location>
        <begin position="568"/>
        <end position="594"/>
    </location>
</feature>
<evidence type="ECO:0000256" key="4">
    <source>
        <dbReference type="ARBA" id="ARBA00022989"/>
    </source>
</evidence>
<protein>
    <recommendedName>
        <fullName evidence="7">ABC3 transporter permease C-terminal domain-containing protein</fullName>
    </recommendedName>
</protein>
<sequence length="663" mass="71416">MIGFRDSITLARTKVRSKRIRLLVTTIVSGLLFGIIGGGVLLFYGTSASVDRFADQNLGGRYLVQATPVIPSEQLYPFPEDPKLVKEMAAAHTAYLAERKAAAKKYGIDDYDEKSETPAVVDNPYGDPSIPASERKMVNQESVVWKRRMVEVVANAQKNSKSTPEAFTAAARGAGATDTYSPKHLQTLGLKYLKDGREDLTKTADTTAVSDGSVPEEAMDSSIASSSFTIMDDDLVRAFIAEPNAARATPKGIPVLVPVDDVVTTLGKSLDLSKRPRDSAGQIDWYRGVRDKANGVTFTACYRNDAEHARIDEARQQAADAAANAKTPGWVKPARTLQLPKTPCGEVTVASDRRTEREKRADANRAAFDAEVSPTVEPRAELLTFQIVGVLPTQQSGGSTLDAVISGIVGTNYGYGSLIPADLLAAVPAQLRHADLLQTPPPQTPEQLMMFGPMGPEAAHIASFPTVEGAKAFIQSQACPGSSSGFGGDFYTECGKPFSVGTYGTSYLVVDDIAREARPFLIGILGVLFGVATIIIWAMMGRVIADSRRETAVFRAIGAKRTDIIKVYVLYSIWVALRIALFAGLLAAAIVVAIEVLFTQSATRAAQLAYGVFDGDARFHFLGVPGPVFWAILAGILLMSLVAITPPLLRNIRRNPIRDMRDE</sequence>
<proteinExistence type="predicted"/>
<evidence type="ECO:0000313" key="9">
    <source>
        <dbReference type="Proteomes" id="UP000030002"/>
    </source>
</evidence>
<name>A0A0A0J4I8_9MICO</name>
<gene>
    <name evidence="8" type="ORF">N802_18145</name>
</gene>
<dbReference type="InterPro" id="IPR003838">
    <property type="entry name" value="ABC3_permease_C"/>
</dbReference>
<comment type="subcellular location">
    <subcellularLocation>
        <location evidence="1">Cell membrane</location>
        <topology evidence="1">Multi-pass membrane protein</topology>
    </subcellularLocation>
</comment>
<keyword evidence="2" id="KW-1003">Cell membrane</keyword>
<dbReference type="AlphaFoldDB" id="A0A0A0J4I8"/>
<evidence type="ECO:0000256" key="3">
    <source>
        <dbReference type="ARBA" id="ARBA00022692"/>
    </source>
</evidence>
<dbReference type="STRING" id="1385520.N802_18145"/>
<feature type="transmembrane region" description="Helical" evidence="6">
    <location>
        <begin position="628"/>
        <end position="649"/>
    </location>
</feature>
<evidence type="ECO:0000256" key="6">
    <source>
        <dbReference type="SAM" id="Phobius"/>
    </source>
</evidence>
<dbReference type="EMBL" id="AVPJ01000007">
    <property type="protein sequence ID" value="KGN32285.1"/>
    <property type="molecule type" value="Genomic_DNA"/>
</dbReference>
<evidence type="ECO:0000259" key="7">
    <source>
        <dbReference type="Pfam" id="PF02687"/>
    </source>
</evidence>
<keyword evidence="9" id="KW-1185">Reference proteome</keyword>
<accession>A0A0A0J4I8</accession>
<feature type="transmembrane region" description="Helical" evidence="6">
    <location>
        <begin position="520"/>
        <end position="540"/>
    </location>
</feature>
<feature type="transmembrane region" description="Helical" evidence="6">
    <location>
        <begin position="20"/>
        <end position="44"/>
    </location>
</feature>
<evidence type="ECO:0000256" key="5">
    <source>
        <dbReference type="ARBA" id="ARBA00023136"/>
    </source>
</evidence>
<feature type="domain" description="ABC3 transporter permease C-terminal" evidence="7">
    <location>
        <begin position="524"/>
        <end position="656"/>
    </location>
</feature>
<dbReference type="Pfam" id="PF02687">
    <property type="entry name" value="FtsX"/>
    <property type="match status" value="1"/>
</dbReference>
<dbReference type="Proteomes" id="UP000030002">
    <property type="component" value="Unassembled WGS sequence"/>
</dbReference>
<keyword evidence="4 6" id="KW-1133">Transmembrane helix</keyword>
<evidence type="ECO:0000313" key="8">
    <source>
        <dbReference type="EMBL" id="KGN32285.1"/>
    </source>
</evidence>
<dbReference type="OrthoDB" id="4840824at2"/>
<keyword evidence="5 6" id="KW-0472">Membrane</keyword>
<comment type="caution">
    <text evidence="8">The sequence shown here is derived from an EMBL/GenBank/DDBJ whole genome shotgun (WGS) entry which is preliminary data.</text>
</comment>
<organism evidence="8 9">
    <name type="scientific">Knoellia sinensis KCTC 19936</name>
    <dbReference type="NCBI Taxonomy" id="1385520"/>
    <lineage>
        <taxon>Bacteria</taxon>
        <taxon>Bacillati</taxon>
        <taxon>Actinomycetota</taxon>
        <taxon>Actinomycetes</taxon>
        <taxon>Micrococcales</taxon>
        <taxon>Intrasporangiaceae</taxon>
        <taxon>Knoellia</taxon>
    </lineage>
</organism>